<keyword evidence="10" id="KW-1208">Phospholipid metabolism</keyword>
<evidence type="ECO:0000256" key="11">
    <source>
        <dbReference type="NCBIfam" id="TIGR00560"/>
    </source>
</evidence>
<evidence type="ECO:0000256" key="12">
    <source>
        <dbReference type="RuleBase" id="RU003750"/>
    </source>
</evidence>
<evidence type="ECO:0000256" key="7">
    <source>
        <dbReference type="ARBA" id="ARBA00023098"/>
    </source>
</evidence>
<keyword evidence="6 13" id="KW-1133">Transmembrane helix</keyword>
<evidence type="ECO:0000256" key="3">
    <source>
        <dbReference type="ARBA" id="ARBA00022516"/>
    </source>
</evidence>
<dbReference type="InterPro" id="IPR004570">
    <property type="entry name" value="Phosphatidylglycerol_P_synth"/>
</dbReference>
<organism evidence="14 15">
    <name type="scientific">Mobiluncus porci</name>
    <dbReference type="NCBI Taxonomy" id="2652278"/>
    <lineage>
        <taxon>Bacteria</taxon>
        <taxon>Bacillati</taxon>
        <taxon>Actinomycetota</taxon>
        <taxon>Actinomycetes</taxon>
        <taxon>Actinomycetales</taxon>
        <taxon>Actinomycetaceae</taxon>
        <taxon>Mobiluncus</taxon>
    </lineage>
</organism>
<dbReference type="Pfam" id="PF01066">
    <property type="entry name" value="CDP-OH_P_transf"/>
    <property type="match status" value="1"/>
</dbReference>
<keyword evidence="9" id="KW-0594">Phospholipid biosynthesis</keyword>
<evidence type="ECO:0000256" key="5">
    <source>
        <dbReference type="ARBA" id="ARBA00022692"/>
    </source>
</evidence>
<dbReference type="EMBL" id="VUMY01000006">
    <property type="protein sequence ID" value="MST49521.1"/>
    <property type="molecule type" value="Genomic_DNA"/>
</dbReference>
<proteinExistence type="inferred from homology"/>
<comment type="similarity">
    <text evidence="2 12">Belongs to the CDP-alcohol phosphatidyltransferase class-I family.</text>
</comment>
<dbReference type="InterPro" id="IPR043130">
    <property type="entry name" value="CDP-OH_PTrfase_TM_dom"/>
</dbReference>
<evidence type="ECO:0000256" key="9">
    <source>
        <dbReference type="ARBA" id="ARBA00023209"/>
    </source>
</evidence>
<feature type="transmembrane region" description="Helical" evidence="13">
    <location>
        <begin position="180"/>
        <end position="203"/>
    </location>
</feature>
<sequence length="227" mass="25277">MSDAPLQPTPETAEHQAPNLNIANVLTVIRLVLVPVFIWLMWVDTEPSRLGAFVVFIVASLTDKLDGTLARKLNLVTNFGKLADPIADKALVLSAFVMLAIQINLWWFWAVTIIVLVRELGITVMRLFLVRRGFVMPANWWGKWKTVSQMACIIWILLPWEMINHYLFQQWGSDFRDGSIGVTIFLMVLVVILTVMSGLVYVVEAIKFSGGAASESVNGTASGTKAE</sequence>
<evidence type="ECO:0000313" key="15">
    <source>
        <dbReference type="Proteomes" id="UP000442535"/>
    </source>
</evidence>
<evidence type="ECO:0000256" key="2">
    <source>
        <dbReference type="ARBA" id="ARBA00010441"/>
    </source>
</evidence>
<evidence type="ECO:0000256" key="4">
    <source>
        <dbReference type="ARBA" id="ARBA00022679"/>
    </source>
</evidence>
<dbReference type="InterPro" id="IPR050324">
    <property type="entry name" value="CDP-alcohol_PTase-I"/>
</dbReference>
<dbReference type="GO" id="GO:0046474">
    <property type="term" value="P:glycerophospholipid biosynthetic process"/>
    <property type="evidence" value="ECO:0007669"/>
    <property type="project" value="TreeGrafter"/>
</dbReference>
<dbReference type="InterPro" id="IPR000462">
    <property type="entry name" value="CDP-OH_P_trans"/>
</dbReference>
<accession>A0A7K0K212</accession>
<feature type="transmembrane region" description="Helical" evidence="13">
    <location>
        <begin position="21"/>
        <end position="42"/>
    </location>
</feature>
<dbReference type="Gene3D" id="1.20.120.1760">
    <property type="match status" value="1"/>
</dbReference>
<dbReference type="PANTHER" id="PTHR14269:SF62">
    <property type="entry name" value="CDP-DIACYLGLYCEROL--GLYCEROL-3-PHOSPHATE 3-PHOSPHATIDYLTRANSFERASE 1, CHLOROPLASTIC"/>
    <property type="match status" value="1"/>
</dbReference>
<keyword evidence="8 13" id="KW-0472">Membrane</keyword>
<reference evidence="14 15" key="1">
    <citation type="submission" date="2019-08" db="EMBL/GenBank/DDBJ databases">
        <title>In-depth cultivation of the pig gut microbiome towards novel bacterial diversity and tailored functional studies.</title>
        <authorList>
            <person name="Wylensek D."/>
            <person name="Hitch T.C.A."/>
            <person name="Clavel T."/>
        </authorList>
    </citation>
    <scope>NUCLEOTIDE SEQUENCE [LARGE SCALE GENOMIC DNA]</scope>
    <source>
        <strain evidence="14 15">RF-GAM-744-WT-7</strain>
    </source>
</reference>
<comment type="subcellular location">
    <subcellularLocation>
        <location evidence="1">Membrane</location>
        <topology evidence="1">Multi-pass membrane protein</topology>
    </subcellularLocation>
</comment>
<dbReference type="EC" id="2.7.8.5" evidence="11"/>
<keyword evidence="5 13" id="KW-0812">Transmembrane</keyword>
<keyword evidence="3" id="KW-0444">Lipid biosynthesis</keyword>
<evidence type="ECO:0000256" key="1">
    <source>
        <dbReference type="ARBA" id="ARBA00004141"/>
    </source>
</evidence>
<gene>
    <name evidence="14" type="primary">pgsA</name>
    <name evidence="14" type="ORF">FYJ63_04630</name>
</gene>
<evidence type="ECO:0000256" key="10">
    <source>
        <dbReference type="ARBA" id="ARBA00023264"/>
    </source>
</evidence>
<evidence type="ECO:0000313" key="14">
    <source>
        <dbReference type="EMBL" id="MST49521.1"/>
    </source>
</evidence>
<name>A0A7K0K212_9ACTO</name>
<keyword evidence="7" id="KW-0443">Lipid metabolism</keyword>
<protein>
    <recommendedName>
        <fullName evidence="11">CDP-diacylglycerol--glycerol-3-phosphate 3-phosphatidyltransferase</fullName>
        <ecNumber evidence="11">2.7.8.5</ecNumber>
    </recommendedName>
</protein>
<dbReference type="PIRSF" id="PIRSF000847">
    <property type="entry name" value="Phos_ph_gly_syn"/>
    <property type="match status" value="1"/>
</dbReference>
<dbReference type="UniPathway" id="UPA00085"/>
<dbReference type="Proteomes" id="UP000442535">
    <property type="component" value="Unassembled WGS sequence"/>
</dbReference>
<evidence type="ECO:0000256" key="13">
    <source>
        <dbReference type="SAM" id="Phobius"/>
    </source>
</evidence>
<evidence type="ECO:0000256" key="8">
    <source>
        <dbReference type="ARBA" id="ARBA00023136"/>
    </source>
</evidence>
<dbReference type="PANTHER" id="PTHR14269">
    <property type="entry name" value="CDP-DIACYLGLYCEROL--GLYCEROL-3-PHOSPHATE 3-PHOSPHATIDYLTRANSFERASE-RELATED"/>
    <property type="match status" value="1"/>
</dbReference>
<dbReference type="AlphaFoldDB" id="A0A7K0K212"/>
<evidence type="ECO:0000256" key="6">
    <source>
        <dbReference type="ARBA" id="ARBA00022989"/>
    </source>
</evidence>
<keyword evidence="15" id="KW-1185">Reference proteome</keyword>
<comment type="caution">
    <text evidence="14">The sequence shown here is derived from an EMBL/GenBank/DDBJ whole genome shotgun (WGS) entry which is preliminary data.</text>
</comment>
<dbReference type="InterPro" id="IPR048254">
    <property type="entry name" value="CDP_ALCOHOL_P_TRANSF_CS"/>
</dbReference>
<dbReference type="GO" id="GO:0016020">
    <property type="term" value="C:membrane"/>
    <property type="evidence" value="ECO:0007669"/>
    <property type="project" value="UniProtKB-SubCell"/>
</dbReference>
<dbReference type="RefSeq" id="WP_154544242.1">
    <property type="nucleotide sequence ID" value="NZ_VUMY01000006.1"/>
</dbReference>
<dbReference type="PROSITE" id="PS00379">
    <property type="entry name" value="CDP_ALCOHOL_P_TRANSF"/>
    <property type="match status" value="1"/>
</dbReference>
<keyword evidence="4 12" id="KW-0808">Transferase</keyword>
<dbReference type="GO" id="GO:0008444">
    <property type="term" value="F:CDP-diacylglycerol-glycerol-3-phosphate 3-phosphatidyltransferase activity"/>
    <property type="evidence" value="ECO:0007669"/>
    <property type="project" value="UniProtKB-UniRule"/>
</dbReference>
<dbReference type="NCBIfam" id="TIGR00560">
    <property type="entry name" value="pgsA"/>
    <property type="match status" value="1"/>
</dbReference>